<comment type="caution">
    <text evidence="2">The sequence shown here is derived from an EMBL/GenBank/DDBJ whole genome shotgun (WGS) entry which is preliminary data.</text>
</comment>
<gene>
    <name evidence="2" type="ORF">EB812_00840</name>
</gene>
<protein>
    <submittedName>
        <fullName evidence="2">PD-(D/E)XK nuclease family protein</fullName>
    </submittedName>
</protein>
<dbReference type="SUPFAM" id="SSF52540">
    <property type="entry name" value="P-loop containing nucleoside triphosphate hydrolases"/>
    <property type="match status" value="1"/>
</dbReference>
<feature type="domain" description="PD-(D/E)XK endonuclease-like" evidence="1">
    <location>
        <begin position="722"/>
        <end position="881"/>
    </location>
</feature>
<reference evidence="2 3" key="1">
    <citation type="submission" date="2018-12" db="EMBL/GenBank/DDBJ databases">
        <title>First genome draft of Desulfovibrio legallis sp. nov.</title>
        <authorList>
            <person name="Ben Dhia O."/>
            <person name="Najjari A."/>
            <person name="Ferjani R."/>
            <person name="Fhoula I."/>
            <person name="Fardeau M.-L."/>
            <person name="Boudabbous A."/>
            <person name="Ouzari H.I."/>
        </authorList>
    </citation>
    <scope>NUCLEOTIDE SEQUENCE [LARGE SCALE GENOMIC DNA]</scope>
    <source>
        <strain evidence="2 3">H1T</strain>
    </source>
</reference>
<dbReference type="AlphaFoldDB" id="A0A6H3FCF3"/>
<accession>A0A6H3FCF3</accession>
<dbReference type="InterPro" id="IPR011604">
    <property type="entry name" value="PDDEXK-like_dom_sf"/>
</dbReference>
<dbReference type="InterPro" id="IPR038726">
    <property type="entry name" value="PDDEXK_AddAB-type"/>
</dbReference>
<dbReference type="Proteomes" id="UP000292919">
    <property type="component" value="Unassembled WGS sequence"/>
</dbReference>
<dbReference type="Gene3D" id="3.90.320.10">
    <property type="match status" value="1"/>
</dbReference>
<feature type="domain" description="PD-(D/E)XK endonuclease-like" evidence="1">
    <location>
        <begin position="933"/>
        <end position="1019"/>
    </location>
</feature>
<proteinExistence type="predicted"/>
<evidence type="ECO:0000313" key="2">
    <source>
        <dbReference type="EMBL" id="TBH81861.1"/>
    </source>
</evidence>
<evidence type="ECO:0000259" key="1">
    <source>
        <dbReference type="Pfam" id="PF12705"/>
    </source>
</evidence>
<evidence type="ECO:0000313" key="3">
    <source>
        <dbReference type="Proteomes" id="UP000292919"/>
    </source>
</evidence>
<dbReference type="RefSeq" id="WP_130957709.1">
    <property type="nucleotide sequence ID" value="NZ_JBHSHA010000007.1"/>
</dbReference>
<name>A0A6H3FCF3_9BACT</name>
<dbReference type="EMBL" id="SIXC01000001">
    <property type="protein sequence ID" value="TBH81861.1"/>
    <property type="molecule type" value="Genomic_DNA"/>
</dbReference>
<dbReference type="InterPro" id="IPR027417">
    <property type="entry name" value="P-loop_NTPase"/>
</dbReference>
<dbReference type="Pfam" id="PF12705">
    <property type="entry name" value="PDDEXK_1"/>
    <property type="match status" value="2"/>
</dbReference>
<sequence>MSGAPFLVFPWQHPFLADLKAHLDRLCGDMPGQALVVVPHHRPWRYLARLYAASGHVGPLPRVLPLTDLTAQWRARLAQAPLYTAGDLDRVAALQQAVAAVAQEDSALAARFAHMDVGRFLPWGLRLAQVFEDMFQQQVAAVDLTHMEQEVAAPAAALLGALGRIGKAYAAELRARGWTTPGLDTASVAADATDIPVLFRPTERRPVLLAGFSLLTRGEEAVLRRLWEAGAQVCLHADPALAQGGTPHWSCEPLAAWIRRWRATALPATPRFAAQNLPQAADQDTACPSPRPDYHFFAGYDLHSQLKELREVLTNAPDPPPSPEQAVATDAATAVVLTDSALLMPVLHHLPHKDVNVSMGYPLERSPLYHLLDALLRLQETRDADGRYYWRALLRCLRHPYLNLLRAAPRTPQAGPDAAVGGDGAPVAVAGPPLREALRRLEHHIRTGARFVDLSAIVPACAAEIPADQAALLHETLTLCTTGFGTATTLEDTARGLLRICDFLLLHGGDIWRRFPLDAEALYRLSRHVAPRLRDNCLAQTPLQPAVLHAVLRGMLEQERVPFEAEPLTGLQVLGMLETRLLHFDRVLIVDATDDKLPGAPAPDPLLPDALRRVLGLPDARGREKAAAYTLYRLCAGAREVRFFWQEGITRSELFDGKKSRSRFVEQLLWEEEQSRGALLEPGQGPLTAARCTLRAFAAHPQSLPRQGGLDTALRRLLRRPLSATLLDVYLECPLRFVRQYLCALEPPQEVNEGDDPAAVGICVHETLRALYAPYLQRSVRRSALGPAAVQAAFVQALASSGLEAQLPPDSLLILKEAVPMRLQRFLDNQPETTLIDALETPLDATLRLAGADYAFKGVCDRLDRRDGLLHVLDYKTGRIKLPDGDLWTDVRFFRQAGQLCDRLNGQTGEAASPAEALEDLDALFCRLCERLRSLQLPVYLLMAQAAGLGPLGDAALVDLGDTGREAPLFGGLVGEDVQAALGYCRTALELTLLHLTRAPHFAARPDKHCRYCPYAGLCTV</sequence>
<keyword evidence="3" id="KW-1185">Reference proteome</keyword>
<organism evidence="2 3">
    <name type="scientific">Desulfovibrio legallii</name>
    <dbReference type="NCBI Taxonomy" id="571438"/>
    <lineage>
        <taxon>Bacteria</taxon>
        <taxon>Pseudomonadati</taxon>
        <taxon>Thermodesulfobacteriota</taxon>
        <taxon>Desulfovibrionia</taxon>
        <taxon>Desulfovibrionales</taxon>
        <taxon>Desulfovibrionaceae</taxon>
        <taxon>Desulfovibrio</taxon>
    </lineage>
</organism>